<evidence type="ECO:0000256" key="3">
    <source>
        <dbReference type="ARBA" id="ARBA00022679"/>
    </source>
</evidence>
<evidence type="ECO:0000259" key="5">
    <source>
        <dbReference type="Pfam" id="PF13579"/>
    </source>
</evidence>
<comment type="caution">
    <text evidence="6">The sequence shown here is derived from an EMBL/GenBank/DDBJ whole genome shotgun (WGS) entry which is preliminary data.</text>
</comment>
<dbReference type="PANTHER" id="PTHR12526">
    <property type="entry name" value="GLYCOSYLTRANSFERASE"/>
    <property type="match status" value="1"/>
</dbReference>
<dbReference type="GO" id="GO:0016757">
    <property type="term" value="F:glycosyltransferase activity"/>
    <property type="evidence" value="ECO:0007669"/>
    <property type="project" value="UniProtKB-KW"/>
</dbReference>
<name>A0A7W5BAW5_9BURK</name>
<dbReference type="Pfam" id="PF00534">
    <property type="entry name" value="Glycos_transf_1"/>
    <property type="match status" value="1"/>
</dbReference>
<dbReference type="InterPro" id="IPR001296">
    <property type="entry name" value="Glyco_trans_1"/>
</dbReference>
<evidence type="ECO:0000256" key="2">
    <source>
        <dbReference type="ARBA" id="ARBA00022676"/>
    </source>
</evidence>
<keyword evidence="7" id="KW-1185">Reference proteome</keyword>
<dbReference type="CDD" id="cd03801">
    <property type="entry name" value="GT4_PimA-like"/>
    <property type="match status" value="1"/>
</dbReference>
<dbReference type="Proteomes" id="UP000541535">
    <property type="component" value="Unassembled WGS sequence"/>
</dbReference>
<proteinExistence type="inferred from homology"/>
<accession>A0A7W5BAW5</accession>
<dbReference type="Gene3D" id="3.40.50.2000">
    <property type="entry name" value="Glycogen Phosphorylase B"/>
    <property type="match status" value="2"/>
</dbReference>
<feature type="domain" description="Glycosyl transferase family 1" evidence="4">
    <location>
        <begin position="177"/>
        <end position="329"/>
    </location>
</feature>
<keyword evidence="2" id="KW-0328">Glycosyltransferase</keyword>
<dbReference type="InterPro" id="IPR028098">
    <property type="entry name" value="Glyco_trans_4-like_N"/>
</dbReference>
<evidence type="ECO:0000313" key="7">
    <source>
        <dbReference type="Proteomes" id="UP000541535"/>
    </source>
</evidence>
<dbReference type="PANTHER" id="PTHR12526:SF640">
    <property type="entry name" value="COLANIC ACID BIOSYNTHESIS GLYCOSYLTRANSFERASE WCAL-RELATED"/>
    <property type="match status" value="1"/>
</dbReference>
<feature type="domain" description="Glycosyltransferase subfamily 4-like N-terminal" evidence="5">
    <location>
        <begin position="49"/>
        <end position="159"/>
    </location>
</feature>
<dbReference type="AlphaFoldDB" id="A0A7W5BAW5"/>
<evidence type="ECO:0000313" key="6">
    <source>
        <dbReference type="EMBL" id="MBB3119613.1"/>
    </source>
</evidence>
<keyword evidence="3 6" id="KW-0808">Transferase</keyword>
<dbReference type="RefSeq" id="WP_183441422.1">
    <property type="nucleotide sequence ID" value="NZ_JACHXD010000006.1"/>
</dbReference>
<dbReference type="EMBL" id="JACHXD010000006">
    <property type="protein sequence ID" value="MBB3119613.1"/>
    <property type="molecule type" value="Genomic_DNA"/>
</dbReference>
<gene>
    <name evidence="6" type="ORF">FHS03_002665</name>
</gene>
<dbReference type="SUPFAM" id="SSF53756">
    <property type="entry name" value="UDP-Glycosyltransferase/glycogen phosphorylase"/>
    <property type="match status" value="1"/>
</dbReference>
<evidence type="ECO:0000259" key="4">
    <source>
        <dbReference type="Pfam" id="PF00534"/>
    </source>
</evidence>
<evidence type="ECO:0000256" key="1">
    <source>
        <dbReference type="ARBA" id="ARBA00009481"/>
    </source>
</evidence>
<protein>
    <submittedName>
        <fullName evidence="6">Glycosyltransferase involved in cell wall biosynthesis</fullName>
    </submittedName>
</protein>
<reference evidence="6 7" key="1">
    <citation type="submission" date="2020-08" db="EMBL/GenBank/DDBJ databases">
        <title>Genomic Encyclopedia of Type Strains, Phase III (KMG-III): the genomes of soil and plant-associated and newly described type strains.</title>
        <authorList>
            <person name="Whitman W."/>
        </authorList>
    </citation>
    <scope>NUCLEOTIDE SEQUENCE [LARGE SCALE GENOMIC DNA]</scope>
    <source>
        <strain evidence="6 7">CECT 8897</strain>
    </source>
</reference>
<sequence>MKKILMLGTGLQTMGGVAAVIRVYAEAGLLSRFDIAYLGTHRDGGKGAKLGAMLGAYARFVGMLCRGQLGLIHVHVASRASFWRKSFFFLLAFLFRIPAILHLHGGEFALFYGRECGPVRQALIRFIYNRASRVIVLSEAWQQWVRGISRNPHVTVIHNPVVMPASMVPWAARRAGTVLALGRLCKGKGSYDLLEAAAQLVAAQPDLQLRLGGDGELPAVAARAAQLGLAEHLRLLGWVSGVDKQAQLEQASVFTLPSYNEGLPMSVLEAMAAGLPVVTTPVGGIPDAVTDGVEGFLVPPGDVAALAMRLQQLLNDTQLAQRMGEAGRRKVATMFATQAVLPQLEKMYTELGFAPK</sequence>
<comment type="similarity">
    <text evidence="1">Belongs to the glycosyltransferase group 1 family. Glycosyltransferase 4 subfamily.</text>
</comment>
<dbReference type="Pfam" id="PF13579">
    <property type="entry name" value="Glyco_trans_4_4"/>
    <property type="match status" value="1"/>
</dbReference>
<organism evidence="6 7">
    <name type="scientific">Pseudoduganella violacea</name>
    <dbReference type="NCBI Taxonomy" id="1715466"/>
    <lineage>
        <taxon>Bacteria</taxon>
        <taxon>Pseudomonadati</taxon>
        <taxon>Pseudomonadota</taxon>
        <taxon>Betaproteobacteria</taxon>
        <taxon>Burkholderiales</taxon>
        <taxon>Oxalobacteraceae</taxon>
        <taxon>Telluria group</taxon>
        <taxon>Pseudoduganella</taxon>
    </lineage>
</organism>